<evidence type="ECO:0000313" key="5">
    <source>
        <dbReference type="Proteomes" id="UP000774617"/>
    </source>
</evidence>
<reference evidence="4 5" key="1">
    <citation type="journal article" date="2021" name="Nat. Commun.">
        <title>Genetic determinants of endophytism in the Arabidopsis root mycobiome.</title>
        <authorList>
            <person name="Mesny F."/>
            <person name="Miyauchi S."/>
            <person name="Thiergart T."/>
            <person name="Pickel B."/>
            <person name="Atanasova L."/>
            <person name="Karlsson M."/>
            <person name="Huettel B."/>
            <person name="Barry K.W."/>
            <person name="Haridas S."/>
            <person name="Chen C."/>
            <person name="Bauer D."/>
            <person name="Andreopoulos W."/>
            <person name="Pangilinan J."/>
            <person name="LaButti K."/>
            <person name="Riley R."/>
            <person name="Lipzen A."/>
            <person name="Clum A."/>
            <person name="Drula E."/>
            <person name="Henrissat B."/>
            <person name="Kohler A."/>
            <person name="Grigoriev I.V."/>
            <person name="Martin F.M."/>
            <person name="Hacquard S."/>
        </authorList>
    </citation>
    <scope>NUCLEOTIDE SEQUENCE [LARGE SCALE GENOMIC DNA]</scope>
    <source>
        <strain evidence="4 5">MPI-SDFR-AT-0080</strain>
    </source>
</reference>
<dbReference type="CDD" id="cd23508">
    <property type="entry name" value="hydrophobin_II"/>
    <property type="match status" value="1"/>
</dbReference>
<dbReference type="InterPro" id="IPR036686">
    <property type="entry name" value="Class_II_Hydrophobin_sf"/>
</dbReference>
<dbReference type="Gene3D" id="3.20.120.10">
    <property type="entry name" value="Hydrophobin"/>
    <property type="match status" value="1"/>
</dbReference>
<evidence type="ECO:0000256" key="3">
    <source>
        <dbReference type="SAM" id="SignalP"/>
    </source>
</evidence>
<dbReference type="EMBL" id="JAGTJR010000002">
    <property type="protein sequence ID" value="KAH7063620.1"/>
    <property type="molecule type" value="Genomic_DNA"/>
</dbReference>
<accession>A0ABQ8GT11</accession>
<evidence type="ECO:0000313" key="4">
    <source>
        <dbReference type="EMBL" id="KAH7063620.1"/>
    </source>
</evidence>
<dbReference type="Pfam" id="PF06766">
    <property type="entry name" value="Hydrophobin_2"/>
    <property type="match status" value="1"/>
</dbReference>
<protein>
    <recommendedName>
        <fullName evidence="6">Hydrophobin</fullName>
    </recommendedName>
</protein>
<feature type="chain" id="PRO_5046697586" description="Hydrophobin" evidence="3">
    <location>
        <begin position="19"/>
        <end position="100"/>
    </location>
</feature>
<gene>
    <name evidence="4" type="ORF">B0J12DRAFT_735503</name>
</gene>
<dbReference type="InterPro" id="IPR010636">
    <property type="entry name" value="Class_II_hydrophobin"/>
</dbReference>
<evidence type="ECO:0000256" key="2">
    <source>
        <dbReference type="ARBA" id="ARBA00023157"/>
    </source>
</evidence>
<comment type="similarity">
    <text evidence="1">Belongs to the cerato-ulmin hydrophobin family.</text>
</comment>
<evidence type="ECO:0008006" key="6">
    <source>
        <dbReference type="Google" id="ProtNLM"/>
    </source>
</evidence>
<dbReference type="SUPFAM" id="SSF101751">
    <property type="entry name" value="Hydrophobin II, HfbII"/>
    <property type="match status" value="1"/>
</dbReference>
<keyword evidence="3" id="KW-0732">Signal</keyword>
<organism evidence="4 5">
    <name type="scientific">Macrophomina phaseolina</name>
    <dbReference type="NCBI Taxonomy" id="35725"/>
    <lineage>
        <taxon>Eukaryota</taxon>
        <taxon>Fungi</taxon>
        <taxon>Dikarya</taxon>
        <taxon>Ascomycota</taxon>
        <taxon>Pezizomycotina</taxon>
        <taxon>Dothideomycetes</taxon>
        <taxon>Dothideomycetes incertae sedis</taxon>
        <taxon>Botryosphaeriales</taxon>
        <taxon>Botryosphaeriaceae</taxon>
        <taxon>Macrophomina</taxon>
    </lineage>
</organism>
<keyword evidence="5" id="KW-1185">Reference proteome</keyword>
<proteinExistence type="inferred from homology"/>
<evidence type="ECO:0000256" key="1">
    <source>
        <dbReference type="ARBA" id="ARBA00009576"/>
    </source>
</evidence>
<dbReference type="PANTHER" id="PTHR42341">
    <property type="entry name" value="HYDROPHOBIN"/>
    <property type="match status" value="1"/>
</dbReference>
<name>A0ABQ8GT11_9PEZI</name>
<sequence>MQLTTITAIAVAMALASATAITQPKPHARAVLSRQAGICPGIESPQCCQLDVAGLASLTCSSPGDVADIPALRNACAASGTTALCCTLVLGSDALLCNDV</sequence>
<comment type="caution">
    <text evidence="4">The sequence shown here is derived from an EMBL/GenBank/DDBJ whole genome shotgun (WGS) entry which is preliminary data.</text>
</comment>
<keyword evidence="2" id="KW-1015">Disulfide bond</keyword>
<feature type="signal peptide" evidence="3">
    <location>
        <begin position="1"/>
        <end position="18"/>
    </location>
</feature>
<dbReference type="Proteomes" id="UP000774617">
    <property type="component" value="Unassembled WGS sequence"/>
</dbReference>
<dbReference type="PANTHER" id="PTHR42341:SF2">
    <property type="entry name" value="HYDROPHOBIN"/>
    <property type="match status" value="1"/>
</dbReference>